<dbReference type="RefSeq" id="YP_164710.1">
    <property type="nucleotide sequence ID" value="NC_006565.1"/>
</dbReference>
<evidence type="ECO:0000313" key="2">
    <source>
        <dbReference type="Proteomes" id="UP000002117"/>
    </source>
</evidence>
<dbReference type="Proteomes" id="UP000002117">
    <property type="component" value="Segment"/>
</dbReference>
<gene>
    <name evidence="1" type="ORF">orf75</name>
</gene>
<dbReference type="InterPro" id="IPR050535">
    <property type="entry name" value="DNA_Repair-Maintenance_Comp"/>
</dbReference>
<evidence type="ECO:0000313" key="1">
    <source>
        <dbReference type="EMBL" id="AAV35895.1"/>
    </source>
</evidence>
<dbReference type="KEGG" id="vg:3197424"/>
<name>Q5ULN9_9CAUD</name>
<protein>
    <submittedName>
        <fullName evidence="1">Orf75</fullName>
    </submittedName>
</protein>
<dbReference type="SUPFAM" id="SSF56300">
    <property type="entry name" value="Metallo-dependent phosphatases"/>
    <property type="match status" value="1"/>
</dbReference>
<dbReference type="EMBL" id="AY682195">
    <property type="protein sequence ID" value="AAV35895.1"/>
    <property type="molecule type" value="Genomic_DNA"/>
</dbReference>
<dbReference type="PANTHER" id="PTHR30337:SF0">
    <property type="entry name" value="NUCLEASE SBCCD SUBUNIT D"/>
    <property type="match status" value="1"/>
</dbReference>
<proteinExistence type="predicted"/>
<dbReference type="OrthoDB" id="3083at10239"/>
<dbReference type="InterPro" id="IPR029052">
    <property type="entry name" value="Metallo-depent_PP-like"/>
</dbReference>
<dbReference type="GO" id="GO:0016787">
    <property type="term" value="F:hydrolase activity"/>
    <property type="evidence" value="ECO:0007669"/>
    <property type="project" value="InterPro"/>
</dbReference>
<sequence>MKLAVVSDIHFDLFSDYDKPIDGKPYGTRLDNTLSAIRDVFKFCINNKYDYLVFNGDIFNQRQSVSPIVTDAVVRLIGDCVSEAVEANYKFVLAIVVGNHDEQTNADTFPNSVNMLKYLNDHIKVFDECGELTDNDITLHFVPYYEHAEIAKKYLKAQSFSNTHNYVFAHVGANGAKNGRWNHKLGGSYSLDDLRYKDSDFVFLGHYHWRQNLSENVAYTGDPVQINFNDEGQDKGFYILDTDKDYMPAFKKLDYPKFITVNADEEDINAAFKSHSNYYRVTTSNKDTYNALVSIRDAEKINLKLVYKPKENKDSTRLTVKDNATPFDFLDAYSDKMNISKDVKNESEKIMRELV</sequence>
<accession>Q5ULN9</accession>
<reference evidence="1 2" key="1">
    <citation type="journal article" date="2004" name="J. Bacteriol.">
        <title>Lactobacillus plantarum bacteriophage LP65: a new member of the SPO1-like genus of the family Myoviridae.</title>
        <authorList>
            <person name="Chibani-Chennoufi S."/>
            <person name="Dillmann M.L."/>
            <person name="Marvin-Guy L."/>
            <person name="Rami-Shojaei S."/>
            <person name="Brussow H."/>
        </authorList>
    </citation>
    <scope>NUCLEOTIDE SEQUENCE</scope>
</reference>
<dbReference type="Gene3D" id="3.60.21.10">
    <property type="match status" value="1"/>
</dbReference>
<keyword evidence="2" id="KW-1185">Reference proteome</keyword>
<organism evidence="1 2">
    <name type="scientific">Lactobacillus phage LP65</name>
    <dbReference type="NCBI Taxonomy" id="2892344"/>
    <lineage>
        <taxon>Viruses</taxon>
        <taxon>Duplodnaviria</taxon>
        <taxon>Heunggongvirae</taxon>
        <taxon>Uroviricota</taxon>
        <taxon>Caudoviricetes</taxon>
        <taxon>Herelleviridae</taxon>
        <taxon>Salchichonvirus</taxon>
        <taxon>Salchichonvirus LP65</taxon>
    </lineage>
</organism>
<dbReference type="PANTHER" id="PTHR30337">
    <property type="entry name" value="COMPONENT OF ATP-DEPENDENT DSDNA EXONUCLEASE"/>
    <property type="match status" value="1"/>
</dbReference>